<feature type="compositionally biased region" description="Basic and acidic residues" evidence="1">
    <location>
        <begin position="298"/>
        <end position="308"/>
    </location>
</feature>
<gene>
    <name evidence="3" type="ORF">KFL_007150065</name>
</gene>
<feature type="region of interest" description="Disordered" evidence="1">
    <location>
        <begin position="1"/>
        <end position="26"/>
    </location>
</feature>
<dbReference type="OMA" id="DEEMAYT"/>
<feature type="region of interest" description="Disordered" evidence="1">
    <location>
        <begin position="83"/>
        <end position="106"/>
    </location>
</feature>
<feature type="compositionally biased region" description="Polar residues" evidence="1">
    <location>
        <begin position="420"/>
        <end position="431"/>
    </location>
</feature>
<proteinExistence type="predicted"/>
<accession>A0A1Y1INI4</accession>
<feature type="compositionally biased region" description="Polar residues" evidence="1">
    <location>
        <begin position="1"/>
        <end position="15"/>
    </location>
</feature>
<feature type="region of interest" description="Disordered" evidence="1">
    <location>
        <begin position="123"/>
        <end position="518"/>
    </location>
</feature>
<dbReference type="PROSITE" id="PS50853">
    <property type="entry name" value="FN3"/>
    <property type="match status" value="1"/>
</dbReference>
<protein>
    <recommendedName>
        <fullName evidence="2">Fibronectin type-III domain-containing protein</fullName>
    </recommendedName>
</protein>
<feature type="compositionally biased region" description="Polar residues" evidence="1">
    <location>
        <begin position="244"/>
        <end position="283"/>
    </location>
</feature>
<dbReference type="AlphaFoldDB" id="A0A1Y1INI4"/>
<feature type="compositionally biased region" description="Polar residues" evidence="1">
    <location>
        <begin position="472"/>
        <end position="487"/>
    </location>
</feature>
<dbReference type="SMART" id="SM00060">
    <property type="entry name" value="FN3"/>
    <property type="match status" value="1"/>
</dbReference>
<sequence length="674" mass="70460">MASGQLSVSLSAAENSSEKDLRNSRTLLKPLQAFPSSTQQASPAKSKANIEIPILIVSSESDFGPGSPVRHVREAPFSVSALEEQSTPSFNADLGNREARSAVQSETGDKLLAAGLCHGAVDRPEPGKYAPPMSPAMSAGPMEGTSPRPGSEDLETRSEKELAHAEGKGDNIAQDEQLTGGIARNGTLSGRSPLHPDTKSSPLPISGVQDLSSAGKRGPLPDRTEIPLPPYNPPIAQRDAKRATSASGRNPVSREGTSAETHQGTSGGNEQTGSVQLSTTGEVLSSPEAPAGSGPEPNHAESAEKRPQSVEPESSPGGSITKAVSASDEPLQREPPPEVTGSGRAREADLQLGADKPSMPGLPVREQDRPQKITAGPEQRGGVQQQPATPPPAQAQPTGWGNGRAANGAWQGSPGGSGSQRGLKSVSQQGEGPSGGVQMRRPQSGGHGRGGWQPPGRYSPQGLGKGGGFQGSMNHNATSAPGTNNVRRNGAVDNGGGRQRGQSRSPESPLNWGKPVSPNLEELPVAMSQPPVPQPLPPTLAGGAATHLTIEWQESPRCQFYFLDMALSVDRGVRDTGSSVGNGERLVGESLDWRPVYSGKDFKCQVTGLKPGQSYWFRVRYLPAATPPFAPPTPPPPSHARFLLDSVQHPWSPYPPPARLPRTQQPQGKMGPSS</sequence>
<dbReference type="InterPro" id="IPR036116">
    <property type="entry name" value="FN3_sf"/>
</dbReference>
<feature type="domain" description="Fibronectin type-III" evidence="2">
    <location>
        <begin position="534"/>
        <end position="646"/>
    </location>
</feature>
<feature type="compositionally biased region" description="Low complexity" evidence="1">
    <location>
        <begin position="395"/>
        <end position="412"/>
    </location>
</feature>
<keyword evidence="4" id="KW-1185">Reference proteome</keyword>
<reference evidence="3 4" key="1">
    <citation type="journal article" date="2014" name="Nat. Commun.">
        <title>Klebsormidium flaccidum genome reveals primary factors for plant terrestrial adaptation.</title>
        <authorList>
            <person name="Hori K."/>
            <person name="Maruyama F."/>
            <person name="Fujisawa T."/>
            <person name="Togashi T."/>
            <person name="Yamamoto N."/>
            <person name="Seo M."/>
            <person name="Sato S."/>
            <person name="Yamada T."/>
            <person name="Mori H."/>
            <person name="Tajima N."/>
            <person name="Moriyama T."/>
            <person name="Ikeuchi M."/>
            <person name="Watanabe M."/>
            <person name="Wada H."/>
            <person name="Kobayashi K."/>
            <person name="Saito M."/>
            <person name="Masuda T."/>
            <person name="Sasaki-Sekimoto Y."/>
            <person name="Mashiguchi K."/>
            <person name="Awai K."/>
            <person name="Shimojima M."/>
            <person name="Masuda S."/>
            <person name="Iwai M."/>
            <person name="Nobusawa T."/>
            <person name="Narise T."/>
            <person name="Kondo S."/>
            <person name="Saito H."/>
            <person name="Sato R."/>
            <person name="Murakawa M."/>
            <person name="Ihara Y."/>
            <person name="Oshima-Yamada Y."/>
            <person name="Ohtaka K."/>
            <person name="Satoh M."/>
            <person name="Sonobe K."/>
            <person name="Ishii M."/>
            <person name="Ohtani R."/>
            <person name="Kanamori-Sato M."/>
            <person name="Honoki R."/>
            <person name="Miyazaki D."/>
            <person name="Mochizuki H."/>
            <person name="Umetsu J."/>
            <person name="Higashi K."/>
            <person name="Shibata D."/>
            <person name="Kamiya Y."/>
            <person name="Sato N."/>
            <person name="Nakamura Y."/>
            <person name="Tabata S."/>
            <person name="Ida S."/>
            <person name="Kurokawa K."/>
            <person name="Ohta H."/>
        </authorList>
    </citation>
    <scope>NUCLEOTIDE SEQUENCE [LARGE SCALE GENOMIC DNA]</scope>
    <source>
        <strain evidence="3 4">NIES-2285</strain>
    </source>
</reference>
<feature type="compositionally biased region" description="Polar residues" evidence="1">
    <location>
        <begin position="662"/>
        <end position="674"/>
    </location>
</feature>
<dbReference type="InterPro" id="IPR003961">
    <property type="entry name" value="FN3_dom"/>
</dbReference>
<name>A0A1Y1INI4_KLENI</name>
<dbReference type="SUPFAM" id="SSF49265">
    <property type="entry name" value="Fibronectin type III"/>
    <property type="match status" value="1"/>
</dbReference>
<dbReference type="InterPro" id="IPR013783">
    <property type="entry name" value="Ig-like_fold"/>
</dbReference>
<evidence type="ECO:0000256" key="1">
    <source>
        <dbReference type="SAM" id="MobiDB-lite"/>
    </source>
</evidence>
<dbReference type="Proteomes" id="UP000054558">
    <property type="component" value="Unassembled WGS sequence"/>
</dbReference>
<evidence type="ECO:0000313" key="4">
    <source>
        <dbReference type="Proteomes" id="UP000054558"/>
    </source>
</evidence>
<evidence type="ECO:0000259" key="2">
    <source>
        <dbReference type="PROSITE" id="PS50853"/>
    </source>
</evidence>
<feature type="compositionally biased region" description="Basic and acidic residues" evidence="1">
    <location>
        <begin position="150"/>
        <end position="169"/>
    </location>
</feature>
<organism evidence="3 4">
    <name type="scientific">Klebsormidium nitens</name>
    <name type="common">Green alga</name>
    <name type="synonym">Ulothrix nitens</name>
    <dbReference type="NCBI Taxonomy" id="105231"/>
    <lineage>
        <taxon>Eukaryota</taxon>
        <taxon>Viridiplantae</taxon>
        <taxon>Streptophyta</taxon>
        <taxon>Klebsormidiophyceae</taxon>
        <taxon>Klebsormidiales</taxon>
        <taxon>Klebsormidiaceae</taxon>
        <taxon>Klebsormidium</taxon>
    </lineage>
</organism>
<feature type="region of interest" description="Disordered" evidence="1">
    <location>
        <begin position="647"/>
        <end position="674"/>
    </location>
</feature>
<evidence type="ECO:0000313" key="3">
    <source>
        <dbReference type="EMBL" id="GAQ91029.1"/>
    </source>
</evidence>
<dbReference type="EMBL" id="DF237664">
    <property type="protein sequence ID" value="GAQ91029.1"/>
    <property type="molecule type" value="Genomic_DNA"/>
</dbReference>
<dbReference type="Gene3D" id="2.60.40.10">
    <property type="entry name" value="Immunoglobulins"/>
    <property type="match status" value="1"/>
</dbReference>